<comment type="subcellular location">
    <subcellularLocation>
        <location evidence="1">Cytoplasm</location>
        <location evidence="1">Cytoskeleton</location>
        <location evidence="1">Cilium axoneme</location>
    </subcellularLocation>
</comment>
<dbReference type="AlphaFoldDB" id="A0AAW1QP88"/>
<dbReference type="Gene3D" id="3.80.10.10">
    <property type="entry name" value="Ribonuclease Inhibitor"/>
    <property type="match status" value="2"/>
</dbReference>
<keyword evidence="2" id="KW-0732">Signal</keyword>
<protein>
    <submittedName>
        <fullName evidence="3">Uncharacterized protein</fullName>
    </submittedName>
</protein>
<gene>
    <name evidence="3" type="ORF">WJX72_001334</name>
</gene>
<dbReference type="EMBL" id="JALJOR010000002">
    <property type="protein sequence ID" value="KAK9823249.1"/>
    <property type="molecule type" value="Genomic_DNA"/>
</dbReference>
<dbReference type="GO" id="GO:0019005">
    <property type="term" value="C:SCF ubiquitin ligase complex"/>
    <property type="evidence" value="ECO:0007669"/>
    <property type="project" value="TreeGrafter"/>
</dbReference>
<dbReference type="GO" id="GO:0031146">
    <property type="term" value="P:SCF-dependent proteasomal ubiquitin-dependent protein catabolic process"/>
    <property type="evidence" value="ECO:0007669"/>
    <property type="project" value="TreeGrafter"/>
</dbReference>
<feature type="chain" id="PRO_5043508826" evidence="2">
    <location>
        <begin position="30"/>
        <end position="319"/>
    </location>
</feature>
<keyword evidence="4" id="KW-1185">Reference proteome</keyword>
<evidence type="ECO:0000256" key="2">
    <source>
        <dbReference type="SAM" id="SignalP"/>
    </source>
</evidence>
<dbReference type="InterPro" id="IPR032675">
    <property type="entry name" value="LRR_dom_sf"/>
</dbReference>
<organism evidence="3 4">
    <name type="scientific">[Myrmecia] bisecta</name>
    <dbReference type="NCBI Taxonomy" id="41462"/>
    <lineage>
        <taxon>Eukaryota</taxon>
        <taxon>Viridiplantae</taxon>
        <taxon>Chlorophyta</taxon>
        <taxon>core chlorophytes</taxon>
        <taxon>Trebouxiophyceae</taxon>
        <taxon>Trebouxiales</taxon>
        <taxon>Trebouxiaceae</taxon>
        <taxon>Myrmecia</taxon>
    </lineage>
</organism>
<name>A0AAW1QP88_9CHLO</name>
<dbReference type="GO" id="GO:0005930">
    <property type="term" value="C:axoneme"/>
    <property type="evidence" value="ECO:0007669"/>
    <property type="project" value="UniProtKB-SubCell"/>
</dbReference>
<proteinExistence type="predicted"/>
<evidence type="ECO:0000313" key="4">
    <source>
        <dbReference type="Proteomes" id="UP001489004"/>
    </source>
</evidence>
<evidence type="ECO:0000256" key="1">
    <source>
        <dbReference type="ARBA" id="ARBA00004430"/>
    </source>
</evidence>
<comment type="caution">
    <text evidence="3">The sequence shown here is derived from an EMBL/GenBank/DDBJ whole genome shotgun (WGS) entry which is preliminary data.</text>
</comment>
<sequence length="319" mass="34277">MPEQPRSLLTLCVRVLASQLLHGPPPAVAEVPEPELVFAIWEEYDRQLQHHPSLKGESGLGALLAFTPVWHPQRLTLGLHLQVPALGLSQLATFGSSLVHLELCVPELLDLSWTTGLPQLQCLSLRGCSLLPGAALEALQPLAQLRALDLVGLPRIDDDAALHLALLPHLEALHLGETQAGDSVVEALTYGRRLAAWAGATGEPLTPEQQRWPRSRLRRLHLGRTRVTAASLSHLMALPDLQFLDLRGCGIWRSALIPLQQHLGLVTLQGALLSASNTLAAPFLVHDAVECCCTTKGDSTPLGHRPADAGVGWNSAGST</sequence>
<dbReference type="PANTHER" id="PTHR13318">
    <property type="entry name" value="PARTNER OF PAIRED, ISOFORM B-RELATED"/>
    <property type="match status" value="1"/>
</dbReference>
<accession>A0AAW1QP88</accession>
<evidence type="ECO:0000313" key="3">
    <source>
        <dbReference type="EMBL" id="KAK9823249.1"/>
    </source>
</evidence>
<reference evidence="3 4" key="1">
    <citation type="journal article" date="2024" name="Nat. Commun.">
        <title>Phylogenomics reveals the evolutionary origins of lichenization in chlorophyte algae.</title>
        <authorList>
            <person name="Puginier C."/>
            <person name="Libourel C."/>
            <person name="Otte J."/>
            <person name="Skaloud P."/>
            <person name="Haon M."/>
            <person name="Grisel S."/>
            <person name="Petersen M."/>
            <person name="Berrin J.G."/>
            <person name="Delaux P.M."/>
            <person name="Dal Grande F."/>
            <person name="Keller J."/>
        </authorList>
    </citation>
    <scope>NUCLEOTIDE SEQUENCE [LARGE SCALE GENOMIC DNA]</scope>
    <source>
        <strain evidence="3 4">SAG 2043</strain>
    </source>
</reference>
<dbReference type="Proteomes" id="UP001489004">
    <property type="component" value="Unassembled WGS sequence"/>
</dbReference>
<dbReference type="PANTHER" id="PTHR13318:SF190">
    <property type="entry name" value="PARTNER OF PAIRED, ISOFORM B"/>
    <property type="match status" value="1"/>
</dbReference>
<feature type="signal peptide" evidence="2">
    <location>
        <begin position="1"/>
        <end position="29"/>
    </location>
</feature>
<dbReference type="SUPFAM" id="SSF52047">
    <property type="entry name" value="RNI-like"/>
    <property type="match status" value="1"/>
</dbReference>